<proteinExistence type="predicted"/>
<dbReference type="EMBL" id="ML210192">
    <property type="protein sequence ID" value="TFK24971.1"/>
    <property type="molecule type" value="Genomic_DNA"/>
</dbReference>
<gene>
    <name evidence="2" type="ORF">FA15DRAFT_669031</name>
</gene>
<feature type="compositionally biased region" description="Acidic residues" evidence="1">
    <location>
        <begin position="478"/>
        <end position="496"/>
    </location>
</feature>
<evidence type="ECO:0000256" key="1">
    <source>
        <dbReference type="SAM" id="MobiDB-lite"/>
    </source>
</evidence>
<protein>
    <submittedName>
        <fullName evidence="2">Uncharacterized protein</fullName>
    </submittedName>
</protein>
<reference evidence="2 3" key="1">
    <citation type="journal article" date="2019" name="Nat. Ecol. Evol.">
        <title>Megaphylogeny resolves global patterns of mushroom evolution.</title>
        <authorList>
            <person name="Varga T."/>
            <person name="Krizsan K."/>
            <person name="Foldi C."/>
            <person name="Dima B."/>
            <person name="Sanchez-Garcia M."/>
            <person name="Sanchez-Ramirez S."/>
            <person name="Szollosi G.J."/>
            <person name="Szarkandi J.G."/>
            <person name="Papp V."/>
            <person name="Albert L."/>
            <person name="Andreopoulos W."/>
            <person name="Angelini C."/>
            <person name="Antonin V."/>
            <person name="Barry K.W."/>
            <person name="Bougher N.L."/>
            <person name="Buchanan P."/>
            <person name="Buyck B."/>
            <person name="Bense V."/>
            <person name="Catcheside P."/>
            <person name="Chovatia M."/>
            <person name="Cooper J."/>
            <person name="Damon W."/>
            <person name="Desjardin D."/>
            <person name="Finy P."/>
            <person name="Geml J."/>
            <person name="Haridas S."/>
            <person name="Hughes K."/>
            <person name="Justo A."/>
            <person name="Karasinski D."/>
            <person name="Kautmanova I."/>
            <person name="Kiss B."/>
            <person name="Kocsube S."/>
            <person name="Kotiranta H."/>
            <person name="LaButti K.M."/>
            <person name="Lechner B.E."/>
            <person name="Liimatainen K."/>
            <person name="Lipzen A."/>
            <person name="Lukacs Z."/>
            <person name="Mihaltcheva S."/>
            <person name="Morgado L.N."/>
            <person name="Niskanen T."/>
            <person name="Noordeloos M.E."/>
            <person name="Ohm R.A."/>
            <person name="Ortiz-Santana B."/>
            <person name="Ovrebo C."/>
            <person name="Racz N."/>
            <person name="Riley R."/>
            <person name="Savchenko A."/>
            <person name="Shiryaev A."/>
            <person name="Soop K."/>
            <person name="Spirin V."/>
            <person name="Szebenyi C."/>
            <person name="Tomsovsky M."/>
            <person name="Tulloss R.E."/>
            <person name="Uehling J."/>
            <person name="Grigoriev I.V."/>
            <person name="Vagvolgyi C."/>
            <person name="Papp T."/>
            <person name="Martin F.M."/>
            <person name="Miettinen O."/>
            <person name="Hibbett D.S."/>
            <person name="Nagy L.G."/>
        </authorList>
    </citation>
    <scope>NUCLEOTIDE SEQUENCE [LARGE SCALE GENOMIC DNA]</scope>
    <source>
        <strain evidence="2 3">CBS 121175</strain>
    </source>
</reference>
<dbReference type="OrthoDB" id="270318at2759"/>
<feature type="region of interest" description="Disordered" evidence="1">
    <location>
        <begin position="478"/>
        <end position="503"/>
    </location>
</feature>
<dbReference type="Proteomes" id="UP000307440">
    <property type="component" value="Unassembled WGS sequence"/>
</dbReference>
<organism evidence="2 3">
    <name type="scientific">Coprinopsis marcescibilis</name>
    <name type="common">Agaric fungus</name>
    <name type="synonym">Psathyrella marcescibilis</name>
    <dbReference type="NCBI Taxonomy" id="230819"/>
    <lineage>
        <taxon>Eukaryota</taxon>
        <taxon>Fungi</taxon>
        <taxon>Dikarya</taxon>
        <taxon>Basidiomycota</taxon>
        <taxon>Agaricomycotina</taxon>
        <taxon>Agaricomycetes</taxon>
        <taxon>Agaricomycetidae</taxon>
        <taxon>Agaricales</taxon>
        <taxon>Agaricineae</taxon>
        <taxon>Psathyrellaceae</taxon>
        <taxon>Coprinopsis</taxon>
    </lineage>
</organism>
<feature type="region of interest" description="Disordered" evidence="1">
    <location>
        <begin position="810"/>
        <end position="836"/>
    </location>
</feature>
<dbReference type="STRING" id="230819.A0A5C3KWC6"/>
<feature type="compositionally biased region" description="Acidic residues" evidence="1">
    <location>
        <begin position="819"/>
        <end position="832"/>
    </location>
</feature>
<evidence type="ECO:0000313" key="2">
    <source>
        <dbReference type="EMBL" id="TFK24971.1"/>
    </source>
</evidence>
<feature type="compositionally biased region" description="Low complexity" evidence="1">
    <location>
        <begin position="681"/>
        <end position="699"/>
    </location>
</feature>
<feature type="region of interest" description="Disordered" evidence="1">
    <location>
        <begin position="675"/>
        <end position="743"/>
    </location>
</feature>
<dbReference type="AlphaFoldDB" id="A0A5C3KWC6"/>
<sequence length="852" mass="96923">MHRLCDEIIQLIFYELPDPSHLTLVSRRLYSFSKDPYVRAHYFLSHYGPAEAVFQALGRGKVLTERVIDILLSSGAHLSRYLVQIAMHHYFHTQTHFIRTPWVRNVPFGVFVYFMRKAHEKYGDIPRGKGEDDGSLFMTFLKENRFPSHLKSVTWENIMEILERYKFMPFSNRDPIMAQFPLILAIEPRLLPAAVENGFRMDYKYRDFVFRKMFERHTGDTSADDVAQNIRELCKLDPTMFVTRTVAAEVCMESKYNDVGYAALKQLDKSGDLRFELRILIEDLLKTFLTTRAISHNATGDILRQLYSDYPSTDPTVRLVVIIAIFISAENSRTSTSQLHTILEATVLAPLTKRDAYNILINPFVEKYSAVLEYARQEIGFKEDGSKGLSASDARGLLEEVARKCLQIGCKGKLLSRLFEGFPPIQEIVITEVLEHYQIRLEDVPTWEEDASKGYGAKLGRDFARNGLGEVLVSDYLTGDDSDEVGSIEGEDEGEQGENRSQARMDVDEPVLCNDHGHEAAPPDLGEISQESLTTMIRQDELAPSRSRRRWFYTFSYESGKANYPQDALPVAKWALNQFGTRSKVAATFLTHAVINDNNQILGSYLMKMTDSNFSAYRIDLQVPITLKHFQILARLGKAPNYCLYHCIESGADFYFDEDDCISKNGPAKDLISARAVKNEPSNPTIPASTSSSANASSSRGRKRPRRTATTNVRSYAIPDSDDDTIMSSDTASSSRRPPSQLHKRVIRKSNLQLWVQHLTVLHKAEQKKFKDGKKRAEAEGVPVRCSKTPFLKSLTTNLRALRKLEVESRTKLNGHEDYADEVDDDDDDDSEFTLRPSKRKKHFAYPFGSMF</sequence>
<keyword evidence="3" id="KW-1185">Reference proteome</keyword>
<feature type="compositionally biased region" description="Low complexity" evidence="1">
    <location>
        <begin position="726"/>
        <end position="740"/>
    </location>
</feature>
<evidence type="ECO:0000313" key="3">
    <source>
        <dbReference type="Proteomes" id="UP000307440"/>
    </source>
</evidence>
<accession>A0A5C3KWC6</accession>
<name>A0A5C3KWC6_COPMA</name>